<dbReference type="GO" id="GO:0005509">
    <property type="term" value="F:calcium ion binding"/>
    <property type="evidence" value="ECO:0007669"/>
    <property type="project" value="InterPro"/>
</dbReference>
<gene>
    <name evidence="7" type="ORF">PGLA1383_LOCUS52118</name>
</gene>
<feature type="region of interest" description="Disordered" evidence="3">
    <location>
        <begin position="3227"/>
        <end position="3249"/>
    </location>
</feature>
<feature type="transmembrane region" description="Helical" evidence="4">
    <location>
        <begin position="3069"/>
        <end position="3090"/>
    </location>
</feature>
<feature type="compositionally biased region" description="Basic and acidic residues" evidence="3">
    <location>
        <begin position="2332"/>
        <end position="2342"/>
    </location>
</feature>
<dbReference type="InterPro" id="IPR012292">
    <property type="entry name" value="Globin/Proto"/>
</dbReference>
<evidence type="ECO:0000313" key="7">
    <source>
        <dbReference type="EMBL" id="CAE8636710.1"/>
    </source>
</evidence>
<dbReference type="GO" id="GO:0005886">
    <property type="term" value="C:plasma membrane"/>
    <property type="evidence" value="ECO:0007669"/>
    <property type="project" value="TreeGrafter"/>
</dbReference>
<feature type="compositionally biased region" description="Basic and acidic residues" evidence="3">
    <location>
        <begin position="302"/>
        <end position="317"/>
    </location>
</feature>
<dbReference type="GO" id="GO:0020037">
    <property type="term" value="F:heme binding"/>
    <property type="evidence" value="ECO:0007669"/>
    <property type="project" value="InterPro"/>
</dbReference>
<protein>
    <recommendedName>
        <fullName evidence="9">Ubiquitin-like protease family profile domain-containing protein</fullName>
    </recommendedName>
</protein>
<dbReference type="Proteomes" id="UP000654075">
    <property type="component" value="Unassembled WGS sequence"/>
</dbReference>
<feature type="region of interest" description="Disordered" evidence="3">
    <location>
        <begin position="1713"/>
        <end position="1732"/>
    </location>
</feature>
<evidence type="ECO:0000256" key="3">
    <source>
        <dbReference type="SAM" id="MobiDB-lite"/>
    </source>
</evidence>
<dbReference type="InterPro" id="IPR044399">
    <property type="entry name" value="Mb-like_M"/>
</dbReference>
<evidence type="ECO:0000256" key="1">
    <source>
        <dbReference type="ARBA" id="ARBA00022737"/>
    </source>
</evidence>
<dbReference type="InterPro" id="IPR000971">
    <property type="entry name" value="Globin"/>
</dbReference>
<evidence type="ECO:0000256" key="4">
    <source>
        <dbReference type="SAM" id="Phobius"/>
    </source>
</evidence>
<dbReference type="PANTHER" id="PTHR10582:SF2">
    <property type="entry name" value="INACTIVE"/>
    <property type="match status" value="1"/>
</dbReference>
<evidence type="ECO:0000256" key="2">
    <source>
        <dbReference type="ARBA" id="ARBA00022837"/>
    </source>
</evidence>
<dbReference type="SMART" id="SM00054">
    <property type="entry name" value="EFh"/>
    <property type="match status" value="1"/>
</dbReference>
<feature type="compositionally biased region" description="Low complexity" evidence="3">
    <location>
        <begin position="319"/>
        <end position="330"/>
    </location>
</feature>
<dbReference type="GO" id="GO:0005216">
    <property type="term" value="F:monoatomic ion channel activity"/>
    <property type="evidence" value="ECO:0007669"/>
    <property type="project" value="InterPro"/>
</dbReference>
<dbReference type="InterPro" id="IPR018247">
    <property type="entry name" value="EF_Hand_1_Ca_BS"/>
</dbReference>
<evidence type="ECO:0000313" key="8">
    <source>
        <dbReference type="Proteomes" id="UP000654075"/>
    </source>
</evidence>
<proteinExistence type="predicted"/>
<feature type="compositionally biased region" description="Acidic residues" evidence="3">
    <location>
        <begin position="264"/>
        <end position="287"/>
    </location>
</feature>
<keyword evidence="4" id="KW-0812">Transmembrane</keyword>
<comment type="caution">
    <text evidence="7">The sequence shown here is derived from an EMBL/GenBank/DDBJ whole genome shotgun (WGS) entry which is preliminary data.</text>
</comment>
<feature type="region of interest" description="Disordered" evidence="3">
    <location>
        <begin position="1968"/>
        <end position="2001"/>
    </location>
</feature>
<dbReference type="PROSITE" id="PS50222">
    <property type="entry name" value="EF_HAND_2"/>
    <property type="match status" value="1"/>
</dbReference>
<sequence>MAGWLDDEILNSDTTSSNVGAAPPILEKEAEAVARNLSEAKLPDKESFTGKTSEQIVDEAIIAAEAYLAAANRLRASGVFGKVCKALGQYEAAREMLGAEDFILLWEKEDCKLELKVDKSRKWFDYRLTMELPQPISQVMGQNEESDLCHKAQPQLSEPIQLFGAHTPWTKQYMLKFSVALFTVEVVQESWRLELLLGVSGVTGSPDPLGGVDGVPVGGAYVDANYGSSGGSGPGEERRMEETDVVETEVREMAREDTGRWSDDEGDHEDEGVEEPGEAESAGDDGGDGATVPSGFWTRNPNRREPPWRRAEREGRGDSGSAESSERSGSLGWRSDTAGDVLGSGDDGTVDPEMRVMKRKLSKLLSTFPEGEAGPKVLGRLGCLFERLSFGDPEHFVVHATGGCQGFLDISERVVRINWVCNPKRSGKPWDPIECGDRLALINGRIGYDQAGGLVIVMLKHADPRKSGHVFKTNIGGIASRRARILEVTEIQGGVGGGAVGALAAGYRPKLSVDNNEKAIRAASEIAAHDHLWTEPESAEAHFAVLTAGSGTIVAGLDAGTLVTVLRLGWLSNAECMLLDCDSKDATDNVLSLVDEYLGIMGQQGSEKVIDLHAIVPMKRSHWYFVSCSDIFSEPNLGGWPSCQVGHQIPLQGFQRYDGVPDLRDDWTAEEKEHWRGTRTNPRAVARLMGFPVSEGEQDLRTMVRLYGRRSAPLEVAWVLGALRDGLDQANGQPHQRMAIKTVLSDARLPDLRGLVGTMSPDWNWWLRIVQDGSSYIVRVEPTAKVDEVVRAHKMMSRDDDMLEARNGQRALGGDERLIECADYGDRKERSRCIWIVTRERSPSRESSQERVMIADALPVGTGEGRVEKVQRKFIQDEFMNCFEKYGDHCGQEFEDGERISDTTIMEWAHFSQIVTGTILGCDAIFEVIDPGASREWVDFPERHELKEDKSYLMQLCVKSHWTLVRLSHNKVNDRWEALVFDADRRKYAGNQGKGMIDSLLEELNGDLYVEDVDWEWLPQQENDFDCGLFMMLHLWQVLAGRNPKKVTQKMASALRRTVKELLEDARRCRPISSGEAELVKDNGKKTKVEVYCEISEPQKKLVKKVKVLEDDFDEDEIMKEIFRVVDNEFSRQFRQPAIQDGKRKYHLQVEGTRVLMMEWDVLPRLQKITFRMVQVLRGGAMEGATDPWLRGKMAEPTQSKLGAGKGEKAKGGTKNEMKEQISLKLKEILIQKGVGADDVTTRVDDVITQVGIKKLCKIFEQPEPWPALLAEVKSRPNLRLLSLEELKKKVPKDNWKKQEGMDGWEPSKAGKKAEEVDVRSIYHIPEGMLTADGRPLPALGLSEFKRNAHGVLLMTKSEAQERLQDTGLMSVDALVILTIGLCETGHSCPGVSFEHRGFELIHAVTGGSVSVKGTVINLGETKAAVTAPVHDVHMEPTPSKIVRVTIFKNQWEEVGGDWRDVVSRPIQACIDQLPCLKRCAEVNLGVCKNKECKLYHGKEGPVVEIWARTYTNVRGERTNPGIAYKFHCKLRIVHDVFSDTLDAGSQRGAHVEPVMESGRSDGDYTVIWQRGSAQQVKRKALDVEGKVTVAFNGSTYGLRCKLECALALKKQLFPGKDEAELLVACKRWKMGPFPYNFARADVGVFLNKVGWTARPLTGIGRGIWTVGSGPEGPPAGLSLNGETIAAQPEDEKFEKRRGMNIAARHLTTGSWENWNAGRHNGRQEEKKGGGDEDVNMAIKAETGPGPVQQKLQHMEDVMTRKVQEAIQNGSDEKSQKSDQRMDGLELKLDQIAKHMESNGATEAYNRMAEQQRTFEERITAMTQECRNEQSGLQGAVREVQAHVVQLGGMEARIEDKLLLAIQASERRSGWERPGRAVVKEASAVSVGGNSGIEKRSDGRTGMVTPKIGGRYGGGRLLGSGRSVRLVYLAAFILHTAMGVGEAGNMGLRSGEEREVRVAVGFGGVAGGRAGAPQGDDVGTKRDDLKNKDAGRTGESRLPKGVRSGEPCCAGYGGVLGGRAAAGGYYVMESGALGVWRRGRDEMRAGCPGTDGKDRAEAGSNGCDHFDEECEERLERFPVDEFGFVPTLMTSPACLVLCRSWRPRAGRQHHAADPAEIGGQTRPMAVFEEDDDDEDAKAVFENSSINVESLEELRLAPNIVRGTMKLWDCFSTAAVRQEAGDSFFAALFEAAPSLEASFTNPQAAQSTKFIAALGKLVRCMGNPVALSVVVETLSFQHMSFEITPEMVRVFRTSLLEGLDRVLGQELTEEASAGLAKLIDYAGGAMIFTRTRCNSRMKILHSSWKQSHSREDDGKAAEETDQSADDGELSHSNQERGPRKQEQSESESDEDEEGEAAGAGLQNQLQKQTLPTSFVDMFQINASVMGFGKGSSTWMNDILECFDCIVSHIHIASRVQEECKILVLRLSLYGKDVVVLAQFKACLLAALRSTLAKTWTNDHEEAWTWLWDNLVRILEESMEKPKIYEVALHALMSSMSARQMFRVRKDIYTRFFEICPAGQNYFKQSNTRLHFIAERVLAMTLEWFKDPKAMVSDLSSIGLRHVGFGIPIELFTPFVTAVVQVMARHNGNEEIALEAFQWSLNLTANVLVRTIVEGSTVVMKAINVNSMKGLRKALQTAPRSKRATWLLHVQVGDQFISPLIWAIESGSLMVADAILKDLLTIRADRASYYYGADELFQKHPDIIKRLADRAPGLLPSLLDGLMWRSHRSINNGTQRRVNYFVKNMLVNSKGKFCEAIKWISASGDPKIVSHPVFALLADTLWVSIVRKQFIYSRIWNVLSLVVFVFSQELIPEMINAYGSSSSLEWTLFCCRMFSYVVGMGRLGSIHVKRAWIWSRNTMRGILAEIDTDGNGEIDYEEMKEAVHRFRQIVIEEVNKAIRRYNGDDELGAFEESKKAIANKDKTLYNRISFAVMISLAAMMSQEPMIVCANSPNWPTTQCPEATPALVYRYSIFAMISMAMHWTMLIDMSVFSTEISAFLLVIREVFAEVKQFLTALSFLLLLFGSTISISCRNCSDGGGNFADMPNAILSLFAITLSLYQGDYRDLGKDPLILACVFLFVTLAVVLLLNLLIAQLNRTYEYIYKDMLGFARLNRASLIVDAMSSCPKSRWEKFLAEVNFDQRQEFDEGDLGLPGCIQILEPASVCRQSVEMIKRYGGSVNVELPWPEDREEKDRLRHEHADADANSDRISLIEAMLQKTLQRLQRINRKKQRMASGGGSGVRSPVIGKSGF</sequence>
<feature type="compositionally biased region" description="Basic and acidic residues" evidence="3">
    <location>
        <begin position="1722"/>
        <end position="1731"/>
    </location>
</feature>
<keyword evidence="8" id="KW-1185">Reference proteome</keyword>
<dbReference type="SUPFAM" id="SSF46458">
    <property type="entry name" value="Globin-like"/>
    <property type="match status" value="2"/>
</dbReference>
<accession>A0A813HG92</accession>
<dbReference type="GO" id="GO:0098703">
    <property type="term" value="P:calcium ion import across plasma membrane"/>
    <property type="evidence" value="ECO:0007669"/>
    <property type="project" value="TreeGrafter"/>
</dbReference>
<feature type="compositionally biased region" description="Basic and acidic residues" evidence="3">
    <location>
        <begin position="235"/>
        <end position="263"/>
    </location>
</feature>
<evidence type="ECO:0000259" key="6">
    <source>
        <dbReference type="PROSITE" id="PS50222"/>
    </source>
</evidence>
<keyword evidence="2" id="KW-0106">Calcium</keyword>
<feature type="domain" description="Globin" evidence="5">
    <location>
        <begin position="2154"/>
        <end position="2290"/>
    </location>
</feature>
<feature type="transmembrane region" description="Helical" evidence="4">
    <location>
        <begin position="2965"/>
        <end position="2989"/>
    </location>
</feature>
<dbReference type="Gene3D" id="3.40.395.10">
    <property type="entry name" value="Adenoviral Proteinase, Chain A"/>
    <property type="match status" value="1"/>
</dbReference>
<dbReference type="SUPFAM" id="SSF47473">
    <property type="entry name" value="EF-hand"/>
    <property type="match status" value="1"/>
</dbReference>
<dbReference type="InterPro" id="IPR011992">
    <property type="entry name" value="EF-hand-dom_pair"/>
</dbReference>
<evidence type="ECO:0000259" key="5">
    <source>
        <dbReference type="PROSITE" id="PS01033"/>
    </source>
</evidence>
<feature type="compositionally biased region" description="Acidic residues" evidence="3">
    <location>
        <begin position="2343"/>
        <end position="2354"/>
    </location>
</feature>
<dbReference type="InterPro" id="IPR038765">
    <property type="entry name" value="Papain-like_cys_pep_sf"/>
</dbReference>
<dbReference type="InterPro" id="IPR024862">
    <property type="entry name" value="TRPV"/>
</dbReference>
<feature type="compositionally biased region" description="Basic and acidic residues" evidence="3">
    <location>
        <begin position="1978"/>
        <end position="1998"/>
    </location>
</feature>
<dbReference type="GO" id="GO:0019825">
    <property type="term" value="F:oxygen binding"/>
    <property type="evidence" value="ECO:0007669"/>
    <property type="project" value="InterPro"/>
</dbReference>
<feature type="domain" description="EF-hand" evidence="6">
    <location>
        <begin position="2852"/>
        <end position="2887"/>
    </location>
</feature>
<evidence type="ECO:0008006" key="9">
    <source>
        <dbReference type="Google" id="ProtNLM"/>
    </source>
</evidence>
<feature type="region of interest" description="Disordered" evidence="3">
    <location>
        <begin position="2300"/>
        <end position="2357"/>
    </location>
</feature>
<organism evidence="7 8">
    <name type="scientific">Polarella glacialis</name>
    <name type="common">Dinoflagellate</name>
    <dbReference type="NCBI Taxonomy" id="89957"/>
    <lineage>
        <taxon>Eukaryota</taxon>
        <taxon>Sar</taxon>
        <taxon>Alveolata</taxon>
        <taxon>Dinophyceae</taxon>
        <taxon>Suessiales</taxon>
        <taxon>Suessiaceae</taxon>
        <taxon>Polarella</taxon>
    </lineage>
</organism>
<dbReference type="InterPro" id="IPR002048">
    <property type="entry name" value="EF_hand_dom"/>
</dbReference>
<reference evidence="7" key="1">
    <citation type="submission" date="2021-02" db="EMBL/GenBank/DDBJ databases">
        <authorList>
            <person name="Dougan E. K."/>
            <person name="Rhodes N."/>
            <person name="Thang M."/>
            <person name="Chan C."/>
        </authorList>
    </citation>
    <scope>NUCLEOTIDE SEQUENCE</scope>
</reference>
<feature type="compositionally biased region" description="Basic and acidic residues" evidence="3">
    <location>
        <begin position="2307"/>
        <end position="2317"/>
    </location>
</feature>
<dbReference type="PROSITE" id="PS01033">
    <property type="entry name" value="GLOBIN"/>
    <property type="match status" value="1"/>
</dbReference>
<feature type="transmembrane region" description="Helical" evidence="4">
    <location>
        <begin position="3010"/>
        <end position="3027"/>
    </location>
</feature>
<dbReference type="Gene3D" id="1.10.490.10">
    <property type="entry name" value="Globins"/>
    <property type="match status" value="3"/>
</dbReference>
<dbReference type="SUPFAM" id="SSF54001">
    <property type="entry name" value="Cysteine proteinases"/>
    <property type="match status" value="1"/>
</dbReference>
<keyword evidence="4" id="KW-1133">Transmembrane helix</keyword>
<dbReference type="OrthoDB" id="436496at2759"/>
<name>A0A813HG92_POLGL</name>
<dbReference type="PANTHER" id="PTHR10582">
    <property type="entry name" value="TRANSIENT RECEPTOR POTENTIAL ION CHANNEL PROTEIN"/>
    <property type="match status" value="1"/>
</dbReference>
<dbReference type="CDD" id="cd01040">
    <property type="entry name" value="Mb-like"/>
    <property type="match status" value="2"/>
</dbReference>
<dbReference type="InterPro" id="IPR009050">
    <property type="entry name" value="Globin-like_sf"/>
</dbReference>
<dbReference type="EMBL" id="CAJNNV010031533">
    <property type="protein sequence ID" value="CAE8636710.1"/>
    <property type="molecule type" value="Genomic_DNA"/>
</dbReference>
<dbReference type="Pfam" id="PF00042">
    <property type="entry name" value="Globin"/>
    <property type="match status" value="1"/>
</dbReference>
<feature type="non-terminal residue" evidence="7">
    <location>
        <position position="3249"/>
    </location>
</feature>
<keyword evidence="4" id="KW-0472">Membrane</keyword>
<keyword evidence="1" id="KW-0677">Repeat</keyword>
<dbReference type="CDD" id="cd00051">
    <property type="entry name" value="EFh"/>
    <property type="match status" value="1"/>
</dbReference>
<feature type="region of interest" description="Disordered" evidence="3">
    <location>
        <begin position="223"/>
        <end position="353"/>
    </location>
</feature>
<dbReference type="PROSITE" id="PS00018">
    <property type="entry name" value="EF_HAND_1"/>
    <property type="match status" value="1"/>
</dbReference>